<dbReference type="Gene3D" id="2.30.30.40">
    <property type="entry name" value="SH3 Domains"/>
    <property type="match status" value="1"/>
</dbReference>
<dbReference type="Proteomes" id="UP000008743">
    <property type="component" value="Unassembled WGS sequence"/>
</dbReference>
<dbReference type="RefSeq" id="XP_004343015.1">
    <property type="nucleotide sequence ID" value="XM_004342965.2"/>
</dbReference>
<evidence type="ECO:0000259" key="4">
    <source>
        <dbReference type="PROSITE" id="PS50002"/>
    </source>
</evidence>
<dbReference type="AlphaFoldDB" id="A0A0D2W0S3"/>
<feature type="region of interest" description="Disordered" evidence="3">
    <location>
        <begin position="42"/>
        <end position="96"/>
    </location>
</feature>
<evidence type="ECO:0000313" key="6">
    <source>
        <dbReference type="Proteomes" id="UP000008743"/>
    </source>
</evidence>
<protein>
    <recommendedName>
        <fullName evidence="4">SH3 domain-containing protein</fullName>
    </recommendedName>
</protein>
<accession>A0A0D2W0S3</accession>
<gene>
    <name evidence="5" type="ORF">CAOG_007930</name>
</gene>
<proteinExistence type="predicted"/>
<dbReference type="EMBL" id="KE346375">
    <property type="protein sequence ID" value="KJE97847.1"/>
    <property type="molecule type" value="Genomic_DNA"/>
</dbReference>
<dbReference type="PANTHER" id="PTHR14167:SF116">
    <property type="entry name" value="CAP, ISOFORM AC"/>
    <property type="match status" value="1"/>
</dbReference>
<sequence>MATRLRDFYGGRFLSEVDFMVAEGVLSPATAAAVRADLQRAGITDQHQHQQQQQQYQAPPPVAAAAPSKLPYPAPKAAKAPKHAPYPQPQAQVYPPQQPAGLRVRALYDNPSTEPDDLAFNAGDVIDNVKEVDADWYQGSLAGRTGIFPRSFVEPLPAGPPQQPYPQQMPVQQVVVAGPPPPTNVVVVKNDKPSTGERMKDHAMMAGAGGFGWGIGRGLAGKII</sequence>
<dbReference type="PROSITE" id="PS50002">
    <property type="entry name" value="SH3"/>
    <property type="match status" value="1"/>
</dbReference>
<dbReference type="PRINTS" id="PR00452">
    <property type="entry name" value="SH3DOMAIN"/>
</dbReference>
<evidence type="ECO:0000256" key="3">
    <source>
        <dbReference type="SAM" id="MobiDB-lite"/>
    </source>
</evidence>
<name>A0A0D2W0S3_CAPO3</name>
<feature type="compositionally biased region" description="Low complexity" evidence="3">
    <location>
        <begin position="49"/>
        <end position="95"/>
    </location>
</feature>
<dbReference type="InterPro" id="IPR050384">
    <property type="entry name" value="Endophilin_SH3RF"/>
</dbReference>
<dbReference type="STRING" id="595528.A0A0D2W0S3"/>
<dbReference type="InterPro" id="IPR001452">
    <property type="entry name" value="SH3_domain"/>
</dbReference>
<feature type="domain" description="SH3" evidence="4">
    <location>
        <begin position="99"/>
        <end position="158"/>
    </location>
</feature>
<dbReference type="InParanoid" id="A0A0D2W0S3"/>
<reference evidence="6" key="1">
    <citation type="submission" date="2011-02" db="EMBL/GenBank/DDBJ databases">
        <title>The Genome Sequence of Capsaspora owczarzaki ATCC 30864.</title>
        <authorList>
            <person name="Russ C."/>
            <person name="Cuomo C."/>
            <person name="Burger G."/>
            <person name="Gray M.W."/>
            <person name="Holland P.W.H."/>
            <person name="King N."/>
            <person name="Lang F.B.F."/>
            <person name="Roger A.J."/>
            <person name="Ruiz-Trillo I."/>
            <person name="Young S.K."/>
            <person name="Zeng Q."/>
            <person name="Gargeya S."/>
            <person name="Alvarado L."/>
            <person name="Berlin A."/>
            <person name="Chapman S.B."/>
            <person name="Chen Z."/>
            <person name="Freedman E."/>
            <person name="Gellesch M."/>
            <person name="Goldberg J."/>
            <person name="Griggs A."/>
            <person name="Gujja S."/>
            <person name="Heilman E."/>
            <person name="Heiman D."/>
            <person name="Howarth C."/>
            <person name="Mehta T."/>
            <person name="Neiman D."/>
            <person name="Pearson M."/>
            <person name="Roberts A."/>
            <person name="Saif S."/>
            <person name="Shea T."/>
            <person name="Shenoy N."/>
            <person name="Sisk P."/>
            <person name="Stolte C."/>
            <person name="Sykes S."/>
            <person name="White J."/>
            <person name="Yandava C."/>
            <person name="Haas B."/>
            <person name="Nusbaum C."/>
            <person name="Birren B."/>
        </authorList>
    </citation>
    <scope>NUCLEOTIDE SEQUENCE</scope>
    <source>
        <strain evidence="6">ATCC 30864</strain>
    </source>
</reference>
<organism evidence="5 6">
    <name type="scientific">Capsaspora owczarzaki (strain ATCC 30864)</name>
    <dbReference type="NCBI Taxonomy" id="595528"/>
    <lineage>
        <taxon>Eukaryota</taxon>
        <taxon>Filasterea</taxon>
        <taxon>Capsaspora</taxon>
    </lineage>
</organism>
<dbReference type="SUPFAM" id="SSF50044">
    <property type="entry name" value="SH3-domain"/>
    <property type="match status" value="1"/>
</dbReference>
<dbReference type="InterPro" id="IPR036028">
    <property type="entry name" value="SH3-like_dom_sf"/>
</dbReference>
<dbReference type="eggNOG" id="KOG2199">
    <property type="taxonomic scope" value="Eukaryota"/>
</dbReference>
<evidence type="ECO:0000313" key="5">
    <source>
        <dbReference type="EMBL" id="KJE97847.1"/>
    </source>
</evidence>
<keyword evidence="6" id="KW-1185">Reference proteome</keyword>
<evidence type="ECO:0000256" key="1">
    <source>
        <dbReference type="ARBA" id="ARBA00022443"/>
    </source>
</evidence>
<evidence type="ECO:0000256" key="2">
    <source>
        <dbReference type="PROSITE-ProRule" id="PRU00192"/>
    </source>
</evidence>
<dbReference type="Pfam" id="PF00018">
    <property type="entry name" value="SH3_1"/>
    <property type="match status" value="1"/>
</dbReference>
<dbReference type="OrthoDB" id="10255964at2759"/>
<dbReference type="PANTHER" id="PTHR14167">
    <property type="entry name" value="SH3 DOMAIN-CONTAINING"/>
    <property type="match status" value="1"/>
</dbReference>
<keyword evidence="1 2" id="KW-0728">SH3 domain</keyword>
<dbReference type="SMART" id="SM00326">
    <property type="entry name" value="SH3"/>
    <property type="match status" value="1"/>
</dbReference>